<dbReference type="FunFam" id="3.40.50.2300:FF:000001">
    <property type="entry name" value="DNA-binding response regulator PhoB"/>
    <property type="match status" value="1"/>
</dbReference>
<evidence type="ECO:0000256" key="6">
    <source>
        <dbReference type="PROSITE-ProRule" id="PRU00169"/>
    </source>
</evidence>
<dbReference type="RefSeq" id="WP_130480336.1">
    <property type="nucleotide sequence ID" value="NZ_SGWV01000007.1"/>
</dbReference>
<dbReference type="OrthoDB" id="9800897at2"/>
<evidence type="ECO:0000256" key="5">
    <source>
        <dbReference type="ARBA" id="ARBA00023163"/>
    </source>
</evidence>
<dbReference type="Proteomes" id="UP000293433">
    <property type="component" value="Unassembled WGS sequence"/>
</dbReference>
<evidence type="ECO:0000259" key="7">
    <source>
        <dbReference type="PROSITE" id="PS50110"/>
    </source>
</evidence>
<feature type="modified residue" description="4-aspartylphosphate" evidence="6">
    <location>
        <position position="52"/>
    </location>
</feature>
<dbReference type="PROSITE" id="PS50110">
    <property type="entry name" value="RESPONSE_REGULATORY"/>
    <property type="match status" value="1"/>
</dbReference>
<evidence type="ECO:0000313" key="8">
    <source>
        <dbReference type="EMBL" id="RZS58163.1"/>
    </source>
</evidence>
<organism evidence="8 9">
    <name type="scientific">Sphaerotilus mobilis</name>
    <dbReference type="NCBI Taxonomy" id="47994"/>
    <lineage>
        <taxon>Bacteria</taxon>
        <taxon>Pseudomonadati</taxon>
        <taxon>Pseudomonadota</taxon>
        <taxon>Betaproteobacteria</taxon>
        <taxon>Burkholderiales</taxon>
        <taxon>Sphaerotilaceae</taxon>
        <taxon>Sphaerotilus</taxon>
    </lineage>
</organism>
<protein>
    <submittedName>
        <fullName evidence="8">Response regulator receiver domain-containing protein</fullName>
    </submittedName>
</protein>
<dbReference type="GO" id="GO:0003677">
    <property type="term" value="F:DNA binding"/>
    <property type="evidence" value="ECO:0007669"/>
    <property type="project" value="UniProtKB-KW"/>
</dbReference>
<evidence type="ECO:0000256" key="4">
    <source>
        <dbReference type="ARBA" id="ARBA00023125"/>
    </source>
</evidence>
<name>A0A4Q7LUT0_9BURK</name>
<dbReference type="EMBL" id="SGWV01000007">
    <property type="protein sequence ID" value="RZS58163.1"/>
    <property type="molecule type" value="Genomic_DNA"/>
</dbReference>
<evidence type="ECO:0000313" key="9">
    <source>
        <dbReference type="Proteomes" id="UP000293433"/>
    </source>
</evidence>
<feature type="domain" description="Response regulatory" evidence="7">
    <location>
        <begin position="3"/>
        <end position="120"/>
    </location>
</feature>
<dbReference type="SUPFAM" id="SSF52172">
    <property type="entry name" value="CheY-like"/>
    <property type="match status" value="1"/>
</dbReference>
<dbReference type="PANTHER" id="PTHR44591:SF3">
    <property type="entry name" value="RESPONSE REGULATORY DOMAIN-CONTAINING PROTEIN"/>
    <property type="match status" value="1"/>
</dbReference>
<dbReference type="CDD" id="cd17574">
    <property type="entry name" value="REC_OmpR"/>
    <property type="match status" value="1"/>
</dbReference>
<dbReference type="AlphaFoldDB" id="A0A4Q7LUT0"/>
<sequence length="120" mass="13619">MKKILIVEDQPDIRELIRMTLEIEDYDVHEAERGDVAMDLVGRVMPDLMLLDVMMPGGIDGYEVCRRVRADARFKRTRIVMLTARDSAADRATGLRAGADEHLAKPFSPRQLLQVVNKVL</sequence>
<dbReference type="SMART" id="SM00448">
    <property type="entry name" value="REC"/>
    <property type="match status" value="1"/>
</dbReference>
<dbReference type="GO" id="GO:0000160">
    <property type="term" value="P:phosphorelay signal transduction system"/>
    <property type="evidence" value="ECO:0007669"/>
    <property type="project" value="UniProtKB-KW"/>
</dbReference>
<dbReference type="InterPro" id="IPR050595">
    <property type="entry name" value="Bact_response_regulator"/>
</dbReference>
<keyword evidence="4" id="KW-0238">DNA-binding</keyword>
<evidence type="ECO:0000256" key="2">
    <source>
        <dbReference type="ARBA" id="ARBA00023012"/>
    </source>
</evidence>
<dbReference type="PANTHER" id="PTHR44591">
    <property type="entry name" value="STRESS RESPONSE REGULATOR PROTEIN 1"/>
    <property type="match status" value="1"/>
</dbReference>
<keyword evidence="5" id="KW-0804">Transcription</keyword>
<proteinExistence type="predicted"/>
<gene>
    <name evidence="8" type="ORF">EV685_0442</name>
</gene>
<keyword evidence="3" id="KW-0805">Transcription regulation</keyword>
<keyword evidence="2" id="KW-0902">Two-component regulatory system</keyword>
<accession>A0A4Q7LUT0</accession>
<evidence type="ECO:0000256" key="3">
    <source>
        <dbReference type="ARBA" id="ARBA00023015"/>
    </source>
</evidence>
<evidence type="ECO:0000256" key="1">
    <source>
        <dbReference type="ARBA" id="ARBA00022553"/>
    </source>
</evidence>
<dbReference type="Pfam" id="PF00072">
    <property type="entry name" value="Response_reg"/>
    <property type="match status" value="1"/>
</dbReference>
<comment type="caution">
    <text evidence="8">The sequence shown here is derived from an EMBL/GenBank/DDBJ whole genome shotgun (WGS) entry which is preliminary data.</text>
</comment>
<dbReference type="Gene3D" id="3.40.50.2300">
    <property type="match status" value="1"/>
</dbReference>
<reference evidence="8 9" key="1">
    <citation type="submission" date="2019-02" db="EMBL/GenBank/DDBJ databases">
        <title>Genomic Encyclopedia of Type Strains, Phase IV (KMG-IV): sequencing the most valuable type-strain genomes for metagenomic binning, comparative biology and taxonomic classification.</title>
        <authorList>
            <person name="Goeker M."/>
        </authorList>
    </citation>
    <scope>NUCLEOTIDE SEQUENCE [LARGE SCALE GENOMIC DNA]</scope>
    <source>
        <strain evidence="8 9">DSM 10617</strain>
    </source>
</reference>
<keyword evidence="9" id="KW-1185">Reference proteome</keyword>
<keyword evidence="1 6" id="KW-0597">Phosphoprotein</keyword>
<dbReference type="InterPro" id="IPR001789">
    <property type="entry name" value="Sig_transdc_resp-reg_receiver"/>
</dbReference>
<dbReference type="InterPro" id="IPR011006">
    <property type="entry name" value="CheY-like_superfamily"/>
</dbReference>